<dbReference type="Proteomes" id="UP000485484">
    <property type="component" value="Unassembled WGS sequence"/>
</dbReference>
<reference evidence="9" key="1">
    <citation type="submission" date="2017-02" db="EMBL/GenBank/DDBJ databases">
        <title>Delving into the versatile metabolic prowess of the omnipresent phylum Bacteroidetes.</title>
        <authorList>
            <person name="Nobu M.K."/>
            <person name="Mei R."/>
            <person name="Narihiro T."/>
            <person name="Kuroda K."/>
            <person name="Liu W.-T."/>
        </authorList>
    </citation>
    <scope>NUCLEOTIDE SEQUENCE</scope>
    <source>
        <strain evidence="9">ADurb.Bin417</strain>
    </source>
</reference>
<dbReference type="Pfam" id="PF13237">
    <property type="entry name" value="Fer4_10"/>
    <property type="match status" value="1"/>
</dbReference>
<dbReference type="AlphaFoldDB" id="A0A1V5MFT1"/>
<dbReference type="PIRSF" id="PIRSF000089">
    <property type="entry name" value="Electra_flavoP_a"/>
    <property type="match status" value="1"/>
</dbReference>
<keyword evidence="2" id="KW-0285">Flavoprotein</keyword>
<dbReference type="PANTHER" id="PTHR43153:SF1">
    <property type="entry name" value="ELECTRON TRANSFER FLAVOPROTEIN SUBUNIT ALPHA, MITOCHONDRIAL"/>
    <property type="match status" value="1"/>
</dbReference>
<evidence type="ECO:0000256" key="7">
    <source>
        <dbReference type="PIRSR" id="PIRSR000089-1"/>
    </source>
</evidence>
<dbReference type="GO" id="GO:0033539">
    <property type="term" value="P:fatty acid beta-oxidation using acyl-CoA dehydrogenase"/>
    <property type="evidence" value="ECO:0007669"/>
    <property type="project" value="TreeGrafter"/>
</dbReference>
<evidence type="ECO:0000256" key="3">
    <source>
        <dbReference type="ARBA" id="ARBA00022723"/>
    </source>
</evidence>
<comment type="similarity">
    <text evidence="1">Belongs to the ETF alpha-subunit/FixB family.</text>
</comment>
<dbReference type="InterPro" id="IPR017900">
    <property type="entry name" value="4Fe4S_Fe_S_CS"/>
</dbReference>
<sequence>MKITVNLEKCTGCRACVKACPFDAISMVEKKAVIDLDKCTYCGSCVEACRFEAIAIEREPAAVSTENLESYRGVWVFAEQRSGHLARVAFELLGEGRRLAGDLGQPLCAAYIGPENGSVESLLKRGADRVYAVTDDSLLHFQDEPYAAILTYLVRTYRPAILLAGATYIGRSFIPRVAARLRTGLTADCTGLAIDPETKLLAQTRPTFGGNLMATIFCEKNRPQMATVRPRTFDEAPVGAGGGEAVRVPFSEIAAGNRVTLDRIIPGSEEIDLTDAEIIVSGGRGLGKPEGFALIKGLADALGGVVGASRAAVDAGWISYAHQVGQTGKTVKPKLYFACGISGAIQHLAGMGTSDVIVALNKDPEAPIFKVANYGLVGDLYEIIPALVKRLKQGGA</sequence>
<dbReference type="SUPFAM" id="SSF54862">
    <property type="entry name" value="4Fe-4S ferredoxins"/>
    <property type="match status" value="1"/>
</dbReference>
<dbReference type="PANTHER" id="PTHR43153">
    <property type="entry name" value="ELECTRON TRANSFER FLAVOPROTEIN ALPHA"/>
    <property type="match status" value="1"/>
</dbReference>
<keyword evidence="5" id="KW-0408">Iron</keyword>
<dbReference type="Gene3D" id="3.40.50.620">
    <property type="entry name" value="HUPs"/>
    <property type="match status" value="1"/>
</dbReference>
<dbReference type="SMART" id="SM00893">
    <property type="entry name" value="ETF"/>
    <property type="match status" value="1"/>
</dbReference>
<keyword evidence="4 7" id="KW-0274">FAD</keyword>
<evidence type="ECO:0000256" key="1">
    <source>
        <dbReference type="ARBA" id="ARBA00005817"/>
    </source>
</evidence>
<feature type="binding site" evidence="7">
    <location>
        <position position="284"/>
    </location>
    <ligand>
        <name>FAD</name>
        <dbReference type="ChEBI" id="CHEBI:57692"/>
    </ligand>
</feature>
<evidence type="ECO:0000259" key="8">
    <source>
        <dbReference type="PROSITE" id="PS51379"/>
    </source>
</evidence>
<evidence type="ECO:0000256" key="6">
    <source>
        <dbReference type="ARBA" id="ARBA00023014"/>
    </source>
</evidence>
<dbReference type="FunFam" id="3.40.50.1220:FF:000001">
    <property type="entry name" value="Electron transfer flavoprotein, alpha subunit"/>
    <property type="match status" value="1"/>
</dbReference>
<dbReference type="SUPFAM" id="SSF52402">
    <property type="entry name" value="Adenine nucleotide alpha hydrolases-like"/>
    <property type="match status" value="1"/>
</dbReference>
<keyword evidence="6" id="KW-0411">Iron-sulfur</keyword>
<comment type="cofactor">
    <cofactor evidence="7">
        <name>FAD</name>
        <dbReference type="ChEBI" id="CHEBI:57692"/>
    </cofactor>
    <text evidence="7">Binds 1 FAD per dimer.</text>
</comment>
<dbReference type="PROSITE" id="PS00198">
    <property type="entry name" value="4FE4S_FER_1"/>
    <property type="match status" value="1"/>
</dbReference>
<dbReference type="PROSITE" id="PS51379">
    <property type="entry name" value="4FE4S_FER_2"/>
    <property type="match status" value="2"/>
</dbReference>
<protein>
    <submittedName>
        <fullName evidence="9">Acryloyl-CoA reductase electron transfer subunit beta</fullName>
    </submittedName>
</protein>
<feature type="binding site" evidence="7">
    <location>
        <begin position="323"/>
        <end position="327"/>
    </location>
    <ligand>
        <name>FAD</name>
        <dbReference type="ChEBI" id="CHEBI:57692"/>
    </ligand>
</feature>
<evidence type="ECO:0000256" key="4">
    <source>
        <dbReference type="ARBA" id="ARBA00022827"/>
    </source>
</evidence>
<dbReference type="GO" id="GO:0046872">
    <property type="term" value="F:metal ion binding"/>
    <property type="evidence" value="ECO:0007669"/>
    <property type="project" value="UniProtKB-KW"/>
</dbReference>
<dbReference type="Pfam" id="PF01012">
    <property type="entry name" value="ETF"/>
    <property type="match status" value="1"/>
</dbReference>
<dbReference type="GO" id="GO:0009055">
    <property type="term" value="F:electron transfer activity"/>
    <property type="evidence" value="ECO:0007669"/>
    <property type="project" value="InterPro"/>
</dbReference>
<dbReference type="Gene3D" id="3.40.50.1220">
    <property type="entry name" value="TPP-binding domain"/>
    <property type="match status" value="1"/>
</dbReference>
<feature type="binding site" evidence="7">
    <location>
        <begin position="309"/>
        <end position="310"/>
    </location>
    <ligand>
        <name>FAD</name>
        <dbReference type="ChEBI" id="CHEBI:57692"/>
    </ligand>
</feature>
<dbReference type="GO" id="GO:0050660">
    <property type="term" value="F:flavin adenine dinucleotide binding"/>
    <property type="evidence" value="ECO:0007669"/>
    <property type="project" value="InterPro"/>
</dbReference>
<comment type="caution">
    <text evidence="9">The sequence shown here is derived from an EMBL/GenBank/DDBJ whole genome shotgun (WGS) entry which is preliminary data.</text>
</comment>
<dbReference type="Pfam" id="PF00766">
    <property type="entry name" value="ETF_alpha"/>
    <property type="match status" value="1"/>
</dbReference>
<dbReference type="CDD" id="cd01715">
    <property type="entry name" value="ETF_alpha"/>
    <property type="match status" value="1"/>
</dbReference>
<dbReference type="InterPro" id="IPR001308">
    <property type="entry name" value="ETF_a/FixB"/>
</dbReference>
<feature type="domain" description="4Fe-4S ferredoxin-type" evidence="8">
    <location>
        <begin position="31"/>
        <end position="59"/>
    </location>
</feature>
<dbReference type="InterPro" id="IPR014729">
    <property type="entry name" value="Rossmann-like_a/b/a_fold"/>
</dbReference>
<dbReference type="InterPro" id="IPR033947">
    <property type="entry name" value="ETF_alpha_N"/>
</dbReference>
<dbReference type="EMBL" id="MWAK01000132">
    <property type="protein sequence ID" value="OPZ92056.1"/>
    <property type="molecule type" value="Genomic_DNA"/>
</dbReference>
<evidence type="ECO:0000313" key="9">
    <source>
        <dbReference type="EMBL" id="OPZ92056.1"/>
    </source>
</evidence>
<evidence type="ECO:0000256" key="5">
    <source>
        <dbReference type="ARBA" id="ARBA00023004"/>
    </source>
</evidence>
<feature type="binding site" evidence="7">
    <location>
        <begin position="340"/>
        <end position="347"/>
    </location>
    <ligand>
        <name>FAD</name>
        <dbReference type="ChEBI" id="CHEBI:57692"/>
    </ligand>
</feature>
<evidence type="ECO:0000256" key="2">
    <source>
        <dbReference type="ARBA" id="ARBA00022630"/>
    </source>
</evidence>
<dbReference type="InterPro" id="IPR014731">
    <property type="entry name" value="ETF_asu_C"/>
</dbReference>
<dbReference type="SUPFAM" id="SSF52467">
    <property type="entry name" value="DHS-like NAD/FAD-binding domain"/>
    <property type="match status" value="1"/>
</dbReference>
<dbReference type="InterPro" id="IPR017896">
    <property type="entry name" value="4Fe4S_Fe-S-bd"/>
</dbReference>
<dbReference type="InterPro" id="IPR014730">
    <property type="entry name" value="ETF_a/b_N"/>
</dbReference>
<dbReference type="GO" id="GO:0051536">
    <property type="term" value="F:iron-sulfur cluster binding"/>
    <property type="evidence" value="ECO:0007669"/>
    <property type="project" value="UniProtKB-KW"/>
</dbReference>
<organism evidence="9">
    <name type="scientific">candidate division TA06 bacterium ADurb.Bin417</name>
    <dbReference type="NCBI Taxonomy" id="1852828"/>
    <lineage>
        <taxon>Bacteria</taxon>
        <taxon>Bacteria division TA06</taxon>
    </lineage>
</organism>
<feature type="binding site" evidence="7">
    <location>
        <position position="361"/>
    </location>
    <ligand>
        <name>FAD</name>
        <dbReference type="ChEBI" id="CHEBI:57692"/>
    </ligand>
</feature>
<feature type="domain" description="4Fe-4S ferredoxin-type" evidence="8">
    <location>
        <begin position="1"/>
        <end position="30"/>
    </location>
</feature>
<proteinExistence type="inferred from homology"/>
<keyword evidence="3" id="KW-0479">Metal-binding</keyword>
<dbReference type="Gene3D" id="3.30.70.20">
    <property type="match status" value="1"/>
</dbReference>
<dbReference type="CDD" id="cd10549">
    <property type="entry name" value="MtMvhB_like"/>
    <property type="match status" value="1"/>
</dbReference>
<name>A0A1V5MFT1_UNCT6</name>
<accession>A0A1V5MFT1</accession>
<dbReference type="InterPro" id="IPR029035">
    <property type="entry name" value="DHS-like_NAD/FAD-binding_dom"/>
</dbReference>
<gene>
    <name evidence="9" type="primary">acrA</name>
    <name evidence="9" type="ORF">BWY73_00938</name>
</gene>